<dbReference type="AlphaFoldDB" id="A0A834XU71"/>
<dbReference type="InterPro" id="IPR036388">
    <property type="entry name" value="WH-like_DNA-bd_sf"/>
</dbReference>
<evidence type="ECO:0000256" key="4">
    <source>
        <dbReference type="ARBA" id="ARBA00023163"/>
    </source>
</evidence>
<protein>
    <recommendedName>
        <fullName evidence="8">Fork-head domain-containing protein</fullName>
    </recommendedName>
</protein>
<sequence length="570" mass="63914">MIGPSSGVNDVKNHDENPVRIKRKIFEELDIDSFCDEVCQSAKKCNSMESQILNIDTDDIELSLSSVSPSQSPLIQDTINNDSVTRLEVLVVDGTWDVSNLAGADFIDFLPGLNHETGITIGHNNIDNIDNNYGTILSYWEPETTETSDCTNILDNHELSSSELTQPQQQQQQHQRSSSVVNYETQISTGNQQDDQENANLSWLIDFKLDNFIEAPEEKTILPCTRTNNNVNKNRNQATTTTTTSTTTYHSDNRKSYNSENNEQVIKTQSQITTSYIPPIDNRNYSSSVRSDGPKKPPFTYTELIEHALHEKGELTVSAIYQWISEHFPYYKSNDDRWKNSVRHNLSINPHFRKGSKAPHGAGHLWAIANREDMRPRQLTAMQNFISNSTLKQGVKNSSELNYTRKNSTENTTRQCVAIDEVAAATASISQSTDEDILSSSSSSTLEHCAEQILNGIKREVEVQYLVPMTQQNNSNNDHQSQSTDQTSIDKATERDCWNVLADFLNPVSKEVVAEECGLIGEGYLVTDLNPSTFGLSMAESEIITSENLFGEELSFQFYELSSSSQIQSA</sequence>
<feature type="DNA-binding region" description="Fork-head" evidence="6">
    <location>
        <begin position="296"/>
        <end position="368"/>
    </location>
</feature>
<feature type="region of interest" description="Disordered" evidence="7">
    <location>
        <begin position="225"/>
        <end position="259"/>
    </location>
</feature>
<evidence type="ECO:0000259" key="8">
    <source>
        <dbReference type="PROSITE" id="PS50039"/>
    </source>
</evidence>
<evidence type="ECO:0000313" key="10">
    <source>
        <dbReference type="Proteomes" id="UP000639338"/>
    </source>
</evidence>
<keyword evidence="5 6" id="KW-0539">Nucleus</keyword>
<evidence type="ECO:0000256" key="1">
    <source>
        <dbReference type="ARBA" id="ARBA00004123"/>
    </source>
</evidence>
<keyword evidence="4" id="KW-0804">Transcription</keyword>
<dbReference type="PROSITE" id="PS50039">
    <property type="entry name" value="FORK_HEAD_3"/>
    <property type="match status" value="1"/>
</dbReference>
<keyword evidence="10" id="KW-1185">Reference proteome</keyword>
<dbReference type="InterPro" id="IPR047119">
    <property type="entry name" value="FOXN2/3-like"/>
</dbReference>
<dbReference type="SMART" id="SM00339">
    <property type="entry name" value="FH"/>
    <property type="match status" value="1"/>
</dbReference>
<feature type="compositionally biased region" description="Low complexity" evidence="7">
    <location>
        <begin position="161"/>
        <end position="179"/>
    </location>
</feature>
<dbReference type="GO" id="GO:0003700">
    <property type="term" value="F:DNA-binding transcription factor activity"/>
    <property type="evidence" value="ECO:0007669"/>
    <property type="project" value="InterPro"/>
</dbReference>
<feature type="compositionally biased region" description="Low complexity" evidence="7">
    <location>
        <begin position="225"/>
        <end position="248"/>
    </location>
</feature>
<evidence type="ECO:0000256" key="7">
    <source>
        <dbReference type="SAM" id="MobiDB-lite"/>
    </source>
</evidence>
<dbReference type="CDD" id="cd00059">
    <property type="entry name" value="FH_FOX"/>
    <property type="match status" value="1"/>
</dbReference>
<dbReference type="PRINTS" id="PR00053">
    <property type="entry name" value="FORKHEAD"/>
</dbReference>
<dbReference type="InterPro" id="IPR030456">
    <property type="entry name" value="TF_fork_head_CS_2"/>
</dbReference>
<dbReference type="InterPro" id="IPR001766">
    <property type="entry name" value="Fork_head_dom"/>
</dbReference>
<organism evidence="9 10">
    <name type="scientific">Aphidius gifuensis</name>
    <name type="common">Parasitoid wasp</name>
    <dbReference type="NCBI Taxonomy" id="684658"/>
    <lineage>
        <taxon>Eukaryota</taxon>
        <taxon>Metazoa</taxon>
        <taxon>Ecdysozoa</taxon>
        <taxon>Arthropoda</taxon>
        <taxon>Hexapoda</taxon>
        <taxon>Insecta</taxon>
        <taxon>Pterygota</taxon>
        <taxon>Neoptera</taxon>
        <taxon>Endopterygota</taxon>
        <taxon>Hymenoptera</taxon>
        <taxon>Apocrita</taxon>
        <taxon>Ichneumonoidea</taxon>
        <taxon>Braconidae</taxon>
        <taxon>Aphidiinae</taxon>
        <taxon>Aphidius</taxon>
    </lineage>
</organism>
<evidence type="ECO:0000256" key="6">
    <source>
        <dbReference type="PROSITE-ProRule" id="PRU00089"/>
    </source>
</evidence>
<evidence type="ECO:0000256" key="2">
    <source>
        <dbReference type="ARBA" id="ARBA00023015"/>
    </source>
</evidence>
<feature type="domain" description="Fork-head" evidence="8">
    <location>
        <begin position="296"/>
        <end position="368"/>
    </location>
</feature>
<name>A0A834XU71_APHGI</name>
<keyword evidence="2" id="KW-0805">Transcription regulation</keyword>
<dbReference type="Pfam" id="PF00250">
    <property type="entry name" value="Forkhead"/>
    <property type="match status" value="1"/>
</dbReference>
<dbReference type="PANTHER" id="PTHR13962:SF17">
    <property type="entry name" value="FORKHEAD BOX PROTEIN N4"/>
    <property type="match status" value="1"/>
</dbReference>
<comment type="caution">
    <text evidence="9">The sequence shown here is derived from an EMBL/GenBank/DDBJ whole genome shotgun (WGS) entry which is preliminary data.</text>
</comment>
<dbReference type="GO" id="GO:0005634">
    <property type="term" value="C:nucleus"/>
    <property type="evidence" value="ECO:0007669"/>
    <property type="project" value="UniProtKB-SubCell"/>
</dbReference>
<proteinExistence type="predicted"/>
<evidence type="ECO:0000256" key="5">
    <source>
        <dbReference type="ARBA" id="ARBA00023242"/>
    </source>
</evidence>
<dbReference type="GO" id="GO:0000987">
    <property type="term" value="F:cis-regulatory region sequence-specific DNA binding"/>
    <property type="evidence" value="ECO:0007669"/>
    <property type="project" value="TreeGrafter"/>
</dbReference>
<dbReference type="OrthoDB" id="5954824at2759"/>
<dbReference type="PANTHER" id="PTHR13962">
    <property type="entry name" value="FORKHEAD BOX PROTEIN N3-LIKE PROTEIN-RELATED"/>
    <property type="match status" value="1"/>
</dbReference>
<reference evidence="9 10" key="1">
    <citation type="submission" date="2020-08" db="EMBL/GenBank/DDBJ databases">
        <title>Aphidius gifuensis genome sequencing and assembly.</title>
        <authorList>
            <person name="Du Z."/>
        </authorList>
    </citation>
    <scope>NUCLEOTIDE SEQUENCE [LARGE SCALE GENOMIC DNA]</scope>
    <source>
        <strain evidence="9">YNYX2018</strain>
        <tissue evidence="9">Adults</tissue>
    </source>
</reference>
<dbReference type="SUPFAM" id="SSF46785">
    <property type="entry name" value="Winged helix' DNA-binding domain"/>
    <property type="match status" value="1"/>
</dbReference>
<dbReference type="InterPro" id="IPR036390">
    <property type="entry name" value="WH_DNA-bd_sf"/>
</dbReference>
<gene>
    <name evidence="9" type="ORF">HCN44_010135</name>
</gene>
<accession>A0A834XU71</accession>
<comment type="subcellular location">
    <subcellularLocation>
        <location evidence="1 6">Nucleus</location>
    </subcellularLocation>
</comment>
<keyword evidence="3 6" id="KW-0238">DNA-binding</keyword>
<feature type="region of interest" description="Disordered" evidence="7">
    <location>
        <begin position="160"/>
        <end position="183"/>
    </location>
</feature>
<evidence type="ECO:0000256" key="3">
    <source>
        <dbReference type="ARBA" id="ARBA00023125"/>
    </source>
</evidence>
<dbReference type="PROSITE" id="PS00658">
    <property type="entry name" value="FORK_HEAD_2"/>
    <property type="match status" value="1"/>
</dbReference>
<dbReference type="EMBL" id="JACMRX010000003">
    <property type="protein sequence ID" value="KAF7993540.1"/>
    <property type="molecule type" value="Genomic_DNA"/>
</dbReference>
<dbReference type="Proteomes" id="UP000639338">
    <property type="component" value="Unassembled WGS sequence"/>
</dbReference>
<evidence type="ECO:0000313" key="9">
    <source>
        <dbReference type="EMBL" id="KAF7993540.1"/>
    </source>
</evidence>
<dbReference type="Gene3D" id="1.10.10.10">
    <property type="entry name" value="Winged helix-like DNA-binding domain superfamily/Winged helix DNA-binding domain"/>
    <property type="match status" value="1"/>
</dbReference>